<evidence type="ECO:0000259" key="1">
    <source>
        <dbReference type="PROSITE" id="PS50927"/>
    </source>
</evidence>
<accession>A0ABD0V468</accession>
<dbReference type="SUPFAM" id="SSF51110">
    <property type="entry name" value="alpha-D-mannose-specific plant lectins"/>
    <property type="match status" value="1"/>
</dbReference>
<dbReference type="GO" id="GO:0051707">
    <property type="term" value="P:response to other organism"/>
    <property type="evidence" value="ECO:0007669"/>
    <property type="project" value="UniProtKB-ARBA"/>
</dbReference>
<feature type="domain" description="Bulb-type lectin" evidence="1">
    <location>
        <begin position="41"/>
        <end position="150"/>
    </location>
</feature>
<protein>
    <recommendedName>
        <fullName evidence="1">Bulb-type lectin domain-containing protein</fullName>
    </recommendedName>
</protein>
<gene>
    <name evidence="2" type="ORF">M5K25_011812</name>
</gene>
<reference evidence="2 3" key="1">
    <citation type="journal article" date="2024" name="Plant Biotechnol. J.">
        <title>Dendrobium thyrsiflorum genome and its molecular insights into genes involved in important horticultural traits.</title>
        <authorList>
            <person name="Chen B."/>
            <person name="Wang J.Y."/>
            <person name="Zheng P.J."/>
            <person name="Li K.L."/>
            <person name="Liang Y.M."/>
            <person name="Chen X.F."/>
            <person name="Zhang C."/>
            <person name="Zhao X."/>
            <person name="He X."/>
            <person name="Zhang G.Q."/>
            <person name="Liu Z.J."/>
            <person name="Xu Q."/>
        </authorList>
    </citation>
    <scope>NUCLEOTIDE SEQUENCE [LARGE SCALE GENOMIC DNA]</scope>
    <source>
        <strain evidence="2">GZMU011</strain>
    </source>
</reference>
<dbReference type="SMART" id="SM00108">
    <property type="entry name" value="B_lectin"/>
    <property type="match status" value="1"/>
</dbReference>
<dbReference type="PROSITE" id="PS50927">
    <property type="entry name" value="BULB_LECTIN"/>
    <property type="match status" value="1"/>
</dbReference>
<keyword evidence="3" id="KW-1185">Reference proteome</keyword>
<name>A0ABD0V468_DENTH</name>
<dbReference type="EMBL" id="JANQDX010000009">
    <property type="protein sequence ID" value="KAL0919698.1"/>
    <property type="molecule type" value="Genomic_DNA"/>
</dbReference>
<dbReference type="InterPro" id="IPR001480">
    <property type="entry name" value="Bulb-type_lectin_dom"/>
</dbReference>
<proteinExistence type="predicted"/>
<sequence length="158" mass="16785">MMAMMMISTINIPTRSSTNIFIVCVAALLLIFAPSYSNCSASSMQVGDILNTGDSLVLGSCAMTMATDCDLVVFTEGSSIWDSKTSGKGDNHCQVKLNNDGQLVIISGAGNTVWGSPYQGPNSNYVLEFNGICYIGIRDLSSGQTVWSTCPSDLCINK</sequence>
<evidence type="ECO:0000313" key="3">
    <source>
        <dbReference type="Proteomes" id="UP001552299"/>
    </source>
</evidence>
<dbReference type="Gene3D" id="2.90.10.10">
    <property type="entry name" value="Bulb-type lectin domain"/>
    <property type="match status" value="1"/>
</dbReference>
<organism evidence="2 3">
    <name type="scientific">Dendrobium thyrsiflorum</name>
    <name type="common">Pinecone-like raceme dendrobium</name>
    <name type="synonym">Orchid</name>
    <dbReference type="NCBI Taxonomy" id="117978"/>
    <lineage>
        <taxon>Eukaryota</taxon>
        <taxon>Viridiplantae</taxon>
        <taxon>Streptophyta</taxon>
        <taxon>Embryophyta</taxon>
        <taxon>Tracheophyta</taxon>
        <taxon>Spermatophyta</taxon>
        <taxon>Magnoliopsida</taxon>
        <taxon>Liliopsida</taxon>
        <taxon>Asparagales</taxon>
        <taxon>Orchidaceae</taxon>
        <taxon>Epidendroideae</taxon>
        <taxon>Malaxideae</taxon>
        <taxon>Dendrobiinae</taxon>
        <taxon>Dendrobium</taxon>
    </lineage>
</organism>
<evidence type="ECO:0000313" key="2">
    <source>
        <dbReference type="EMBL" id="KAL0919698.1"/>
    </source>
</evidence>
<dbReference type="AlphaFoldDB" id="A0ABD0V468"/>
<dbReference type="InterPro" id="IPR036426">
    <property type="entry name" value="Bulb-type_lectin_dom_sf"/>
</dbReference>
<comment type="caution">
    <text evidence="2">The sequence shown here is derived from an EMBL/GenBank/DDBJ whole genome shotgun (WGS) entry which is preliminary data.</text>
</comment>
<dbReference type="Proteomes" id="UP001552299">
    <property type="component" value="Unassembled WGS sequence"/>
</dbReference>